<reference evidence="2 3" key="1">
    <citation type="journal article" date="2013" name="Chin. Sci. Bull.">
        <title>Genome survey uncovers the secrets of sex and lifestyle in caterpillar fungus.</title>
        <authorList>
            <person name="Hu X."/>
            <person name="Zhang Y."/>
            <person name="Xiao G."/>
            <person name="Zheng P."/>
            <person name="Xia Y."/>
            <person name="Zhang X."/>
            <person name="St Leger R.J."/>
            <person name="Liu X."/>
            <person name="Wang C."/>
        </authorList>
    </citation>
    <scope>NUCLEOTIDE SEQUENCE [LARGE SCALE GENOMIC DNA]</scope>
    <source>
        <strain evidence="3">Co18 / CGMCC 3.14243</strain>
        <tissue evidence="2">Fruit-body</tissue>
    </source>
</reference>
<dbReference type="eggNOG" id="ENOG502T58V">
    <property type="taxonomic scope" value="Eukaryota"/>
</dbReference>
<protein>
    <submittedName>
        <fullName evidence="2">Uncharacterized protein</fullName>
    </submittedName>
</protein>
<dbReference type="EMBL" id="KE652400">
    <property type="protein sequence ID" value="EQL01877.1"/>
    <property type="molecule type" value="Genomic_DNA"/>
</dbReference>
<feature type="compositionally biased region" description="Acidic residues" evidence="1">
    <location>
        <begin position="140"/>
        <end position="156"/>
    </location>
</feature>
<feature type="region of interest" description="Disordered" evidence="1">
    <location>
        <begin position="511"/>
        <end position="615"/>
    </location>
</feature>
<evidence type="ECO:0000313" key="3">
    <source>
        <dbReference type="Proteomes" id="UP000019374"/>
    </source>
</evidence>
<feature type="compositionally biased region" description="Low complexity" evidence="1">
    <location>
        <begin position="563"/>
        <end position="577"/>
    </location>
</feature>
<proteinExistence type="predicted"/>
<evidence type="ECO:0000256" key="1">
    <source>
        <dbReference type="SAM" id="MobiDB-lite"/>
    </source>
</evidence>
<sequence length="615" mass="69109">MVHDEGLGNDFTRVFPPGPATHPGATINTASIPENVHAMGQKWTNEDITRAIRESKMKKTWKYLENDEKALFPESEFPGSGGLRTAGLQKPNAKGASTVRVVYKGNDFVGLLDVSNSKPERIRDFCKRGAEPCPAKDTDDTLEDTDNTLEDTDNTLEDTHDTLKDTHGFLEDTHGSLKVQPDEADSPATEEKLLQLADGFAESEFASLAAKFGLADLMNRQGKMSLSQMRARFKSHLPLLGKSWATSLRLNAKGSIAGIATALPLVIKQAYDVFSDNSTTTLERVAVLTSLLPIASCTLKAAANRKQGVRTPISTGLCYVGDILLFTPLAPLGLLLRSFGSLVETYEHQSWKNTKSTRDKWWQEDNYPKILRYFESKEFASSVESRFTTEMAAVLFAGAETKGMLIATKATIHGNSSNWERRQMQTTLDKQQEETLPIMCDVILDTKDRFVKDYPRRMVDWVHNATEAYNEEFIDRYRSNRARFFRKHAPRGHEKELRRQFDEGVNNIVKKLRSHPVPKPEDDDIVRRNANESERRKNGNSKMGRKRGKLQNAECVVEKNENSKNGGNEMENENTIENGEKHEGFLEEHDLDEERNEGENGGLKLEHGLKENMGG</sequence>
<dbReference type="AlphaFoldDB" id="T5AJD8"/>
<accession>T5AJD8</accession>
<feature type="region of interest" description="Disordered" evidence="1">
    <location>
        <begin position="129"/>
        <end position="161"/>
    </location>
</feature>
<dbReference type="HOGENOM" id="CLU_444167_0_0_1"/>
<feature type="compositionally biased region" description="Basic and acidic residues" evidence="1">
    <location>
        <begin position="129"/>
        <end position="139"/>
    </location>
</feature>
<organism evidence="2 3">
    <name type="scientific">Ophiocordyceps sinensis (strain Co18 / CGMCC 3.14243)</name>
    <name type="common">Yarsagumba caterpillar fungus</name>
    <name type="synonym">Hirsutella sinensis</name>
    <dbReference type="NCBI Taxonomy" id="911162"/>
    <lineage>
        <taxon>Eukaryota</taxon>
        <taxon>Fungi</taxon>
        <taxon>Dikarya</taxon>
        <taxon>Ascomycota</taxon>
        <taxon>Pezizomycotina</taxon>
        <taxon>Sordariomycetes</taxon>
        <taxon>Hypocreomycetidae</taxon>
        <taxon>Hypocreales</taxon>
        <taxon>Ophiocordycipitaceae</taxon>
        <taxon>Ophiocordyceps</taxon>
    </lineage>
</organism>
<gene>
    <name evidence="2" type="ORF">OCS_02401</name>
</gene>
<evidence type="ECO:0000313" key="2">
    <source>
        <dbReference type="EMBL" id="EQL01877.1"/>
    </source>
</evidence>
<dbReference type="Proteomes" id="UP000019374">
    <property type="component" value="Unassembled WGS sequence"/>
</dbReference>
<feature type="compositionally biased region" description="Basic and acidic residues" evidence="1">
    <location>
        <begin position="525"/>
        <end position="537"/>
    </location>
</feature>
<feature type="compositionally biased region" description="Basic and acidic residues" evidence="1">
    <location>
        <begin position="578"/>
        <end position="588"/>
    </location>
</feature>
<name>T5AJD8_OPHSC</name>
<feature type="compositionally biased region" description="Basic and acidic residues" evidence="1">
    <location>
        <begin position="604"/>
        <end position="615"/>
    </location>
</feature>